<keyword evidence="1" id="KW-0472">Membrane</keyword>
<evidence type="ECO:0000256" key="1">
    <source>
        <dbReference type="SAM" id="Phobius"/>
    </source>
</evidence>
<reference evidence="2" key="2">
    <citation type="submission" date="2018-11" db="EMBL/GenBank/DDBJ databases">
        <title>Complete genome sequences of new Aeromonas and Pseudomonas phages promising in phage therapy dedicated to aquaculture.</title>
        <authorList>
            <person name="Stanczyk M."/>
        </authorList>
    </citation>
    <scope>NUCLEOTIDE SEQUENCE</scope>
</reference>
<dbReference type="KEGG" id="vg:54991667"/>
<dbReference type="GeneID" id="54991667"/>
<sequence>MTRFELFVFDACVFGGWAMCLLFVYLEVTQ</sequence>
<name>A0A3G6V4C1_9CAUD</name>
<reference evidence="2" key="1">
    <citation type="submission" date="2018-03" db="EMBL/GenBank/DDBJ databases">
        <authorList>
            <person name="Kolsut J."/>
            <person name="Wojcik E."/>
            <person name="Wojtasik A."/>
            <person name="Dastych J."/>
        </authorList>
    </citation>
    <scope>NUCLEOTIDE SEQUENCE</scope>
</reference>
<dbReference type="Proteomes" id="UP000246834">
    <property type="component" value="Segment"/>
</dbReference>
<proteinExistence type="predicted"/>
<keyword evidence="3" id="KW-1185">Reference proteome</keyword>
<organism evidence="2 3">
    <name type="scientific">Pseudomonas phage 22PfluR64PP</name>
    <dbReference type="NCBI Taxonomy" id="2163970"/>
    <lineage>
        <taxon>Viruses</taxon>
        <taxon>Duplodnaviria</taxon>
        <taxon>Heunggongvirae</taxon>
        <taxon>Uroviricota</taxon>
        <taxon>Caudoviricetes</taxon>
        <taxon>Autographivirales</taxon>
        <taxon>Autotranscriptaviridae</taxon>
        <taxon>Studiervirinae</taxon>
        <taxon>Pfluvirus</taxon>
        <taxon>Pfluvirus pv22PfluR64PP</taxon>
        <taxon>Pifdecavirus pv22PfluR64PP</taxon>
    </lineage>
</organism>
<accession>A0A3G6V4C1</accession>
<keyword evidence="1" id="KW-1133">Transmembrane helix</keyword>
<feature type="transmembrane region" description="Helical" evidence="1">
    <location>
        <begin position="6"/>
        <end position="26"/>
    </location>
</feature>
<dbReference type="EMBL" id="MH179472">
    <property type="protein sequence ID" value="AZB48857.1"/>
    <property type="molecule type" value="Genomic_DNA"/>
</dbReference>
<evidence type="ECO:0000313" key="3">
    <source>
        <dbReference type="Proteomes" id="UP000246834"/>
    </source>
</evidence>
<protein>
    <submittedName>
        <fullName evidence="2">Uncharacterized protein</fullName>
    </submittedName>
</protein>
<evidence type="ECO:0000313" key="2">
    <source>
        <dbReference type="EMBL" id="AZB48857.1"/>
    </source>
</evidence>
<dbReference type="RefSeq" id="YP_009801157.1">
    <property type="nucleotide sequence ID" value="NC_047965.1"/>
</dbReference>
<keyword evidence="1" id="KW-0812">Transmembrane</keyword>